<dbReference type="Proteomes" id="UP000176308">
    <property type="component" value="Unassembled WGS sequence"/>
</dbReference>
<proteinExistence type="predicted"/>
<dbReference type="Gene3D" id="3.30.460.10">
    <property type="entry name" value="Beta Polymerase, domain 2"/>
    <property type="match status" value="1"/>
</dbReference>
<dbReference type="InterPro" id="IPR043519">
    <property type="entry name" value="NT_sf"/>
</dbReference>
<evidence type="ECO:0000259" key="1">
    <source>
        <dbReference type="Pfam" id="PF01909"/>
    </source>
</evidence>
<dbReference type="GO" id="GO:0016779">
    <property type="term" value="F:nucleotidyltransferase activity"/>
    <property type="evidence" value="ECO:0007669"/>
    <property type="project" value="InterPro"/>
</dbReference>
<dbReference type="AlphaFoldDB" id="A0A1G2I8H8"/>
<accession>A0A1G2I8H8</accession>
<evidence type="ECO:0000313" key="3">
    <source>
        <dbReference type="Proteomes" id="UP000176308"/>
    </source>
</evidence>
<protein>
    <recommendedName>
        <fullName evidence="1">Polymerase nucleotidyl transferase domain-containing protein</fullName>
    </recommendedName>
</protein>
<gene>
    <name evidence="2" type="ORF">A2904_02340</name>
</gene>
<dbReference type="SUPFAM" id="SSF81301">
    <property type="entry name" value="Nucleotidyltransferase"/>
    <property type="match status" value="1"/>
</dbReference>
<evidence type="ECO:0000313" key="2">
    <source>
        <dbReference type="EMBL" id="OGZ71104.1"/>
    </source>
</evidence>
<dbReference type="InterPro" id="IPR002934">
    <property type="entry name" value="Polymerase_NTP_transf_dom"/>
</dbReference>
<dbReference type="Pfam" id="PF01909">
    <property type="entry name" value="NTP_transf_2"/>
    <property type="match status" value="1"/>
</dbReference>
<organism evidence="2 3">
    <name type="scientific">Candidatus Staskawiczbacteria bacterium RIFCSPLOWO2_01_FULL_33_9</name>
    <dbReference type="NCBI Taxonomy" id="1802211"/>
    <lineage>
        <taxon>Bacteria</taxon>
        <taxon>Candidatus Staskawicziibacteriota</taxon>
    </lineage>
</organism>
<sequence>MYQRRNKELMVIALYSGNYKAEFYLRQISRLTELPLKTCQNVLVELEKEKILKGKIEGKNKYFSLNLNNIQTKSYLLKAEIYKTDNFLEKYPQFKTFLKSFNTTVPIIVFGSFAKFKAEKDSDLDILSLSKEEQKVPFHLLPYKIHQNNLSEDSFKKALIERETLIQEIMENHIILNNPSSYINLVWEYYGK</sequence>
<feature type="domain" description="Polymerase nucleotidyl transferase" evidence="1">
    <location>
        <begin position="93"/>
        <end position="165"/>
    </location>
</feature>
<dbReference type="EMBL" id="MHOX01000014">
    <property type="protein sequence ID" value="OGZ71104.1"/>
    <property type="molecule type" value="Genomic_DNA"/>
</dbReference>
<comment type="caution">
    <text evidence="2">The sequence shown here is derived from an EMBL/GenBank/DDBJ whole genome shotgun (WGS) entry which is preliminary data.</text>
</comment>
<name>A0A1G2I8H8_9BACT</name>
<reference evidence="2 3" key="1">
    <citation type="journal article" date="2016" name="Nat. Commun.">
        <title>Thousands of microbial genomes shed light on interconnected biogeochemical processes in an aquifer system.</title>
        <authorList>
            <person name="Anantharaman K."/>
            <person name="Brown C.T."/>
            <person name="Hug L.A."/>
            <person name="Sharon I."/>
            <person name="Castelle C.J."/>
            <person name="Probst A.J."/>
            <person name="Thomas B.C."/>
            <person name="Singh A."/>
            <person name="Wilkins M.J."/>
            <person name="Karaoz U."/>
            <person name="Brodie E.L."/>
            <person name="Williams K.H."/>
            <person name="Hubbard S.S."/>
            <person name="Banfield J.F."/>
        </authorList>
    </citation>
    <scope>NUCLEOTIDE SEQUENCE [LARGE SCALE GENOMIC DNA]</scope>
</reference>